<dbReference type="Gene3D" id="1.10.8.60">
    <property type="match status" value="1"/>
</dbReference>
<protein>
    <submittedName>
        <fullName evidence="2">26S proteasome regulatory subunit 6A homolog</fullName>
    </submittedName>
</protein>
<evidence type="ECO:0000313" key="2">
    <source>
        <dbReference type="EMBL" id="GEU54050.1"/>
    </source>
</evidence>
<evidence type="ECO:0000256" key="1">
    <source>
        <dbReference type="SAM" id="MobiDB-lite"/>
    </source>
</evidence>
<dbReference type="GO" id="GO:0000502">
    <property type="term" value="C:proteasome complex"/>
    <property type="evidence" value="ECO:0007669"/>
    <property type="project" value="UniProtKB-KW"/>
</dbReference>
<feature type="region of interest" description="Disordered" evidence="1">
    <location>
        <begin position="1"/>
        <end position="26"/>
    </location>
</feature>
<comment type="caution">
    <text evidence="2">The sequence shown here is derived from an EMBL/GenBank/DDBJ whole genome shotgun (WGS) entry which is preliminary data.</text>
</comment>
<accession>A0A6L2KZ28</accession>
<dbReference type="AlphaFoldDB" id="A0A6L2KZ28"/>
<keyword evidence="2" id="KW-0647">Proteasome</keyword>
<name>A0A6L2KZ28_TANCI</name>
<gene>
    <name evidence="2" type="ORF">Tci_026028</name>
</gene>
<feature type="compositionally biased region" description="Basic and acidic residues" evidence="1">
    <location>
        <begin position="15"/>
        <end position="26"/>
    </location>
</feature>
<dbReference type="EMBL" id="BKCJ010003269">
    <property type="protein sequence ID" value="GEU54050.1"/>
    <property type="molecule type" value="Genomic_DNA"/>
</dbReference>
<reference evidence="2" key="1">
    <citation type="journal article" date="2019" name="Sci. Rep.">
        <title>Draft genome of Tanacetum cinerariifolium, the natural source of mosquito coil.</title>
        <authorList>
            <person name="Yamashiro T."/>
            <person name="Shiraishi A."/>
            <person name="Satake H."/>
            <person name="Nakayama K."/>
        </authorList>
    </citation>
    <scope>NUCLEOTIDE SEQUENCE</scope>
</reference>
<sequence>MESVEKSRVKSQQKVKPEKIEAKRNQKVKENKAEGLKLPFCKEALEGVSAKGFHLQIYLWERMTIFKTCLVQPVLRYMLRNPCHVRWFPSEYVLGALNGRSGTLVGQGSVVIVTADVDYLPRTSTDPLMVSGSGLWQVRVRLVVSGPWPINFGIELSLDLLCFEWCQRIPPEGFTMYVNFEDFARSIDDFNGAHMKVVCVEAAMVALRRDATQIGHLNTIIAVKKRVSEPHFAVINGGLRVLSAVINGVLCAAFLLSQTGHLARYFV</sequence>
<organism evidence="2">
    <name type="scientific">Tanacetum cinerariifolium</name>
    <name type="common">Dalmatian daisy</name>
    <name type="synonym">Chrysanthemum cinerariifolium</name>
    <dbReference type="NCBI Taxonomy" id="118510"/>
    <lineage>
        <taxon>Eukaryota</taxon>
        <taxon>Viridiplantae</taxon>
        <taxon>Streptophyta</taxon>
        <taxon>Embryophyta</taxon>
        <taxon>Tracheophyta</taxon>
        <taxon>Spermatophyta</taxon>
        <taxon>Magnoliopsida</taxon>
        <taxon>eudicotyledons</taxon>
        <taxon>Gunneridae</taxon>
        <taxon>Pentapetalae</taxon>
        <taxon>asterids</taxon>
        <taxon>campanulids</taxon>
        <taxon>Asterales</taxon>
        <taxon>Asteraceae</taxon>
        <taxon>Asteroideae</taxon>
        <taxon>Anthemideae</taxon>
        <taxon>Anthemidinae</taxon>
        <taxon>Tanacetum</taxon>
    </lineage>
</organism>
<proteinExistence type="predicted"/>